<evidence type="ECO:0000256" key="4">
    <source>
        <dbReference type="ARBA" id="ARBA00016090"/>
    </source>
</evidence>
<dbReference type="GO" id="GO:0004360">
    <property type="term" value="F:glutamine-fructose-6-phosphate transaminase (isomerizing) activity"/>
    <property type="evidence" value="ECO:0007669"/>
    <property type="project" value="UniProtKB-UniRule"/>
</dbReference>
<name>A0A419WRJ6_9EURY</name>
<dbReference type="GO" id="GO:0097367">
    <property type="term" value="F:carbohydrate derivative binding"/>
    <property type="evidence" value="ECO:0007669"/>
    <property type="project" value="InterPro"/>
</dbReference>
<dbReference type="Proteomes" id="UP000283805">
    <property type="component" value="Unassembled WGS sequence"/>
</dbReference>
<dbReference type="GO" id="GO:0006047">
    <property type="term" value="P:UDP-N-acetylglucosamine metabolic process"/>
    <property type="evidence" value="ECO:0007669"/>
    <property type="project" value="TreeGrafter"/>
</dbReference>
<keyword evidence="6 11" id="KW-0032">Aminotransferase</keyword>
<evidence type="ECO:0000256" key="10">
    <source>
        <dbReference type="ARBA" id="ARBA00055466"/>
    </source>
</evidence>
<evidence type="ECO:0000256" key="3">
    <source>
        <dbReference type="ARBA" id="ARBA00012916"/>
    </source>
</evidence>
<dbReference type="GO" id="GO:0006487">
    <property type="term" value="P:protein N-linked glycosylation"/>
    <property type="evidence" value="ECO:0007669"/>
    <property type="project" value="TreeGrafter"/>
</dbReference>
<dbReference type="PANTHER" id="PTHR10937">
    <property type="entry name" value="GLUCOSAMINE--FRUCTOSE-6-PHOSPHATE AMINOTRANSFERASE, ISOMERIZING"/>
    <property type="match status" value="1"/>
</dbReference>
<feature type="initiator methionine" description="Removed" evidence="11">
    <location>
        <position position="1"/>
    </location>
</feature>
<accession>A0A419WRJ6</accession>
<dbReference type="NCBIfam" id="NF001484">
    <property type="entry name" value="PRK00331.1"/>
    <property type="match status" value="1"/>
</dbReference>
<dbReference type="InterPro" id="IPR046348">
    <property type="entry name" value="SIS_dom_sf"/>
</dbReference>
<dbReference type="GO" id="GO:0005737">
    <property type="term" value="C:cytoplasm"/>
    <property type="evidence" value="ECO:0007669"/>
    <property type="project" value="UniProtKB-SubCell"/>
</dbReference>
<reference evidence="14 15" key="1">
    <citation type="submission" date="2018-09" db="EMBL/GenBank/DDBJ databases">
        <title>Genomic Encyclopedia of Archaeal and Bacterial Type Strains, Phase II (KMG-II): from individual species to whole genera.</title>
        <authorList>
            <person name="Goeker M."/>
        </authorList>
    </citation>
    <scope>NUCLEOTIDE SEQUENCE [LARGE SCALE GENOMIC DNA]</scope>
    <source>
        <strain evidence="14 15">DSM 13151</strain>
    </source>
</reference>
<dbReference type="GO" id="GO:0005975">
    <property type="term" value="P:carbohydrate metabolic process"/>
    <property type="evidence" value="ECO:0007669"/>
    <property type="project" value="UniProtKB-UniRule"/>
</dbReference>
<dbReference type="SUPFAM" id="SSF56235">
    <property type="entry name" value="N-terminal nucleophile aminohydrolases (Ntn hydrolases)"/>
    <property type="match status" value="1"/>
</dbReference>
<comment type="subcellular location">
    <subcellularLocation>
        <location evidence="2 11">Cytoplasm</location>
    </subcellularLocation>
</comment>
<dbReference type="NCBIfam" id="TIGR01135">
    <property type="entry name" value="glmS"/>
    <property type="match status" value="1"/>
</dbReference>
<feature type="active site" description="Nucleophile; for GATase activity" evidence="11">
    <location>
        <position position="2"/>
    </location>
</feature>
<comment type="function">
    <text evidence="10 11">Catalyzes the first step in hexosamine metabolism, converting fructose-6P into glucosamine-6P using glutamine as a nitrogen source.</text>
</comment>
<dbReference type="RefSeq" id="WP_120243512.1">
    <property type="nucleotide sequence ID" value="NZ_RAPO01000001.1"/>
</dbReference>
<keyword evidence="9" id="KW-0315">Glutamine amidotransferase</keyword>
<sequence length="601" mass="63926">MCGIVGYVGTESAGPVVHGGLKNLDYRGYDSAGVALVNQEVTIAKQSGKVDDLSVPDIPDATCGIGHTRWSTHGPPTDENAHPHTGMTGDVAVVHNGIIENYDALKSELRADGREFSSDTDTEVIPHLLEQELADGHDLHSALESVVERLEGSYAIAAVRAGSEQIVATRHESPLVVGHGDDASFLASDVTAFLEHTRDVTYLEDGDVVTLEGGDVTVYQDGEVVDREIETVDWDADAAEKGGYDHYMLKEIHEQPTALRQALSGRIDLDRGTADLDVEFPTGFLDSLEEIQLVACGTSYYAAQYAAELLEEFADVRASAELASEYTFDGGRDPWRTLCVAVTQSGETADTLSALRRAAGAGVRTLAVTNTLGSTVTREADDSLFIRAGPEIGVAATKTFASQVTTLALLSVFVGRERGTLSAADARDVLENLRGLPGAVQQVLDDEGAVLEAAEEYVDADAYFFVGREYGYPVSLEGALKLKEISYDHAEGFAAGELKHGPLALVTNKTPVLAILTDGTSAAETLNNVAEAQTREAPAIGIIDGSVDAKGLDVSLKIPNIGVLTPLVANVYLQLFAYHIANLQGQSIDKPRNLAKSVTVE</sequence>
<feature type="domain" description="SIS" evidence="13">
    <location>
        <begin position="280"/>
        <end position="420"/>
    </location>
</feature>
<dbReference type="FunFam" id="3.60.20.10:FF:000006">
    <property type="entry name" value="Glutamine--fructose-6-phosphate aminotransferase [isomerizing]"/>
    <property type="match status" value="1"/>
</dbReference>
<feature type="domain" description="SIS" evidence="13">
    <location>
        <begin position="453"/>
        <end position="591"/>
    </location>
</feature>
<dbReference type="InterPro" id="IPR029055">
    <property type="entry name" value="Ntn_hydrolases_N"/>
</dbReference>
<dbReference type="OrthoDB" id="372195at2157"/>
<evidence type="ECO:0000256" key="11">
    <source>
        <dbReference type="HAMAP-Rule" id="MF_00164"/>
    </source>
</evidence>
<gene>
    <name evidence="11" type="primary">glmS</name>
    <name evidence="14" type="ORF">ATJ93_1048</name>
</gene>
<dbReference type="EC" id="2.6.1.16" evidence="3 11"/>
<evidence type="ECO:0000256" key="6">
    <source>
        <dbReference type="ARBA" id="ARBA00022576"/>
    </source>
</evidence>
<dbReference type="EMBL" id="RAPO01000001">
    <property type="protein sequence ID" value="RKD98047.1"/>
    <property type="molecule type" value="Genomic_DNA"/>
</dbReference>
<dbReference type="CDD" id="cd05008">
    <property type="entry name" value="SIS_GlmS_GlmD_1"/>
    <property type="match status" value="1"/>
</dbReference>
<evidence type="ECO:0000256" key="9">
    <source>
        <dbReference type="ARBA" id="ARBA00022962"/>
    </source>
</evidence>
<comment type="catalytic activity">
    <reaction evidence="1 11">
        <text>D-fructose 6-phosphate + L-glutamine = D-glucosamine 6-phosphate + L-glutamate</text>
        <dbReference type="Rhea" id="RHEA:13237"/>
        <dbReference type="ChEBI" id="CHEBI:29985"/>
        <dbReference type="ChEBI" id="CHEBI:58359"/>
        <dbReference type="ChEBI" id="CHEBI:58725"/>
        <dbReference type="ChEBI" id="CHEBI:61527"/>
        <dbReference type="EC" id="2.6.1.16"/>
    </reaction>
</comment>
<dbReference type="SUPFAM" id="SSF53697">
    <property type="entry name" value="SIS domain"/>
    <property type="match status" value="1"/>
</dbReference>
<organism evidence="14 15">
    <name type="scientific">Halopiger aswanensis</name>
    <dbReference type="NCBI Taxonomy" id="148449"/>
    <lineage>
        <taxon>Archaea</taxon>
        <taxon>Methanobacteriati</taxon>
        <taxon>Methanobacteriota</taxon>
        <taxon>Stenosarchaea group</taxon>
        <taxon>Halobacteria</taxon>
        <taxon>Halobacteriales</taxon>
        <taxon>Natrialbaceae</taxon>
        <taxon>Halopiger</taxon>
    </lineage>
</organism>
<evidence type="ECO:0000256" key="1">
    <source>
        <dbReference type="ARBA" id="ARBA00001031"/>
    </source>
</evidence>
<evidence type="ECO:0000259" key="12">
    <source>
        <dbReference type="PROSITE" id="PS51278"/>
    </source>
</evidence>
<dbReference type="GO" id="GO:0006002">
    <property type="term" value="P:fructose 6-phosphate metabolic process"/>
    <property type="evidence" value="ECO:0007669"/>
    <property type="project" value="TreeGrafter"/>
</dbReference>
<evidence type="ECO:0000313" key="15">
    <source>
        <dbReference type="Proteomes" id="UP000283805"/>
    </source>
</evidence>
<evidence type="ECO:0000313" key="14">
    <source>
        <dbReference type="EMBL" id="RKD98047.1"/>
    </source>
</evidence>
<dbReference type="InterPro" id="IPR047084">
    <property type="entry name" value="GFAT_N"/>
</dbReference>
<dbReference type="CDD" id="cd00714">
    <property type="entry name" value="GFAT"/>
    <property type="match status" value="1"/>
</dbReference>
<dbReference type="Gene3D" id="3.40.50.10490">
    <property type="entry name" value="Glucose-6-phosphate isomerase like protein, domain 1"/>
    <property type="match status" value="2"/>
</dbReference>
<dbReference type="InterPro" id="IPR035466">
    <property type="entry name" value="GlmS/AgaS_SIS"/>
</dbReference>
<comment type="subunit">
    <text evidence="11">Homodimer.</text>
</comment>
<dbReference type="PANTHER" id="PTHR10937:SF0">
    <property type="entry name" value="GLUTAMINE--FRUCTOSE-6-PHOSPHATE TRANSAMINASE (ISOMERIZING)"/>
    <property type="match status" value="1"/>
</dbReference>
<dbReference type="Pfam" id="PF01380">
    <property type="entry name" value="SIS"/>
    <property type="match status" value="2"/>
</dbReference>
<keyword evidence="8" id="KW-0677">Repeat</keyword>
<protein>
    <recommendedName>
        <fullName evidence="4 11">Glutamine--fructose-6-phosphate aminotransferase [isomerizing]</fullName>
        <ecNumber evidence="3 11">2.6.1.16</ecNumber>
    </recommendedName>
    <alternativeName>
        <fullName evidence="11">D-fructose-6-phosphate amidotransferase</fullName>
    </alternativeName>
    <alternativeName>
        <fullName evidence="11">GFAT</fullName>
    </alternativeName>
    <alternativeName>
        <fullName evidence="11">Glucosamine-6-phosphate synthase</fullName>
    </alternativeName>
    <alternativeName>
        <fullName evidence="11">Hexosephosphate aminotransferase</fullName>
    </alternativeName>
    <alternativeName>
        <fullName evidence="11">L-glutamine--D-fructose-6-phosphate amidotransferase</fullName>
    </alternativeName>
</protein>
<dbReference type="HAMAP" id="MF_00164">
    <property type="entry name" value="GlmS"/>
    <property type="match status" value="1"/>
</dbReference>
<dbReference type="CDD" id="cd05009">
    <property type="entry name" value="SIS_GlmS_GlmD_2"/>
    <property type="match status" value="1"/>
</dbReference>
<keyword evidence="5 11" id="KW-0963">Cytoplasm</keyword>
<dbReference type="InterPro" id="IPR017932">
    <property type="entry name" value="GATase_2_dom"/>
</dbReference>
<feature type="domain" description="Glutamine amidotransferase type-2" evidence="12">
    <location>
        <begin position="2"/>
        <end position="214"/>
    </location>
</feature>
<evidence type="ECO:0000256" key="7">
    <source>
        <dbReference type="ARBA" id="ARBA00022679"/>
    </source>
</evidence>
<dbReference type="FunFam" id="3.40.50.10490:FF:000001">
    <property type="entry name" value="Glutamine--fructose-6-phosphate aminotransferase [isomerizing]"/>
    <property type="match status" value="1"/>
</dbReference>
<dbReference type="Gene3D" id="3.60.20.10">
    <property type="entry name" value="Glutamine Phosphoribosylpyrophosphate, subunit 1, domain 1"/>
    <property type="match status" value="1"/>
</dbReference>
<proteinExistence type="inferred from homology"/>
<evidence type="ECO:0000259" key="13">
    <source>
        <dbReference type="PROSITE" id="PS51464"/>
    </source>
</evidence>
<dbReference type="AlphaFoldDB" id="A0A419WRJ6"/>
<dbReference type="InterPro" id="IPR001347">
    <property type="entry name" value="SIS_dom"/>
</dbReference>
<evidence type="ECO:0000256" key="5">
    <source>
        <dbReference type="ARBA" id="ARBA00022490"/>
    </source>
</evidence>
<dbReference type="PROSITE" id="PS51278">
    <property type="entry name" value="GATASE_TYPE_2"/>
    <property type="match status" value="1"/>
</dbReference>
<comment type="caution">
    <text evidence="14">The sequence shown here is derived from an EMBL/GenBank/DDBJ whole genome shotgun (WGS) entry which is preliminary data.</text>
</comment>
<feature type="active site" description="For Fru-6P isomerization activity" evidence="11">
    <location>
        <position position="596"/>
    </location>
</feature>
<evidence type="ECO:0000256" key="8">
    <source>
        <dbReference type="ARBA" id="ARBA00022737"/>
    </source>
</evidence>
<evidence type="ECO:0000256" key="2">
    <source>
        <dbReference type="ARBA" id="ARBA00004496"/>
    </source>
</evidence>
<dbReference type="InterPro" id="IPR005855">
    <property type="entry name" value="GFAT"/>
</dbReference>
<dbReference type="Pfam" id="PF13522">
    <property type="entry name" value="GATase_6"/>
    <property type="match status" value="1"/>
</dbReference>
<dbReference type="InterPro" id="IPR035490">
    <property type="entry name" value="GlmS/FrlB_SIS"/>
</dbReference>
<keyword evidence="7 11" id="KW-0808">Transferase</keyword>
<dbReference type="PROSITE" id="PS51464">
    <property type="entry name" value="SIS"/>
    <property type="match status" value="2"/>
</dbReference>
<keyword evidence="15" id="KW-1185">Reference proteome</keyword>